<proteinExistence type="predicted"/>
<dbReference type="EMBL" id="JBHSMH010000082">
    <property type="protein sequence ID" value="MFC5471006.1"/>
    <property type="molecule type" value="Genomic_DNA"/>
</dbReference>
<dbReference type="SUPFAM" id="SSF54427">
    <property type="entry name" value="NTF2-like"/>
    <property type="match status" value="1"/>
</dbReference>
<organism evidence="2 3">
    <name type="scientific">Cohnella suwonensis</name>
    <dbReference type="NCBI Taxonomy" id="696072"/>
    <lineage>
        <taxon>Bacteria</taxon>
        <taxon>Bacillati</taxon>
        <taxon>Bacillota</taxon>
        <taxon>Bacilli</taxon>
        <taxon>Bacillales</taxon>
        <taxon>Paenibacillaceae</taxon>
        <taxon>Cohnella</taxon>
    </lineage>
</organism>
<evidence type="ECO:0000259" key="1">
    <source>
        <dbReference type="Pfam" id="PF13577"/>
    </source>
</evidence>
<dbReference type="Gene3D" id="3.10.450.50">
    <property type="match status" value="1"/>
</dbReference>
<protein>
    <submittedName>
        <fullName evidence="2">Nuclear transport factor 2 family protein</fullName>
    </submittedName>
</protein>
<dbReference type="Pfam" id="PF13577">
    <property type="entry name" value="SnoaL_4"/>
    <property type="match status" value="1"/>
</dbReference>
<name>A0ABW0M1Z2_9BACL</name>
<evidence type="ECO:0000313" key="2">
    <source>
        <dbReference type="EMBL" id="MFC5471006.1"/>
    </source>
</evidence>
<dbReference type="InterPro" id="IPR037401">
    <property type="entry name" value="SnoaL-like"/>
</dbReference>
<evidence type="ECO:0000313" key="3">
    <source>
        <dbReference type="Proteomes" id="UP001596105"/>
    </source>
</evidence>
<dbReference type="RefSeq" id="WP_209748082.1">
    <property type="nucleotide sequence ID" value="NZ_JBHSMH010000082.1"/>
</dbReference>
<feature type="domain" description="SnoaL-like" evidence="1">
    <location>
        <begin position="4"/>
        <end position="120"/>
    </location>
</feature>
<comment type="caution">
    <text evidence="2">The sequence shown here is derived from an EMBL/GenBank/DDBJ whole genome shotgun (WGS) entry which is preliminary data.</text>
</comment>
<gene>
    <name evidence="2" type="ORF">ACFPPD_20160</name>
</gene>
<sequence length="129" mass="14213">MKPSINDIVEVNQLLSLWGHLVDKREWDRFGEVFTDDAFFDSSVFGFAPVSGVEAIREMASQEGHARAHHLTNVYVKDGPGEDLIAESKGLGLLSDGAVASVTYSDTLRKTPLGWRLASRVLTLQPISR</sequence>
<dbReference type="CDD" id="cd00531">
    <property type="entry name" value="NTF2_like"/>
    <property type="match status" value="1"/>
</dbReference>
<keyword evidence="3" id="KW-1185">Reference proteome</keyword>
<dbReference type="InterPro" id="IPR032710">
    <property type="entry name" value="NTF2-like_dom_sf"/>
</dbReference>
<accession>A0ABW0M1Z2</accession>
<dbReference type="Proteomes" id="UP001596105">
    <property type="component" value="Unassembled WGS sequence"/>
</dbReference>
<reference evidence="3" key="1">
    <citation type="journal article" date="2019" name="Int. J. Syst. Evol. Microbiol.">
        <title>The Global Catalogue of Microorganisms (GCM) 10K type strain sequencing project: providing services to taxonomists for standard genome sequencing and annotation.</title>
        <authorList>
            <consortium name="The Broad Institute Genomics Platform"/>
            <consortium name="The Broad Institute Genome Sequencing Center for Infectious Disease"/>
            <person name="Wu L."/>
            <person name="Ma J."/>
        </authorList>
    </citation>
    <scope>NUCLEOTIDE SEQUENCE [LARGE SCALE GENOMIC DNA]</scope>
    <source>
        <strain evidence="3">CCUG 57113</strain>
    </source>
</reference>